<keyword evidence="1" id="KW-0472">Membrane</keyword>
<feature type="transmembrane region" description="Helical" evidence="1">
    <location>
        <begin position="12"/>
        <end position="32"/>
    </location>
</feature>
<feature type="transmembrane region" description="Helical" evidence="1">
    <location>
        <begin position="262"/>
        <end position="278"/>
    </location>
</feature>
<keyword evidence="1" id="KW-1133">Transmembrane helix</keyword>
<protein>
    <recommendedName>
        <fullName evidence="3">DUF4178 domain-containing protein</fullName>
    </recommendedName>
</protein>
<name>A0AAE4K5F9_9BURK</name>
<dbReference type="EMBL" id="JAVRAA010000008">
    <property type="protein sequence ID" value="MDT0338479.1"/>
    <property type="molecule type" value="Genomic_DNA"/>
</dbReference>
<comment type="caution">
    <text evidence="2">The sequence shown here is derived from an EMBL/GenBank/DDBJ whole genome shotgun (WGS) entry which is preliminary data.</text>
</comment>
<accession>A0AAE4K5F9</accession>
<evidence type="ECO:0000313" key="2">
    <source>
        <dbReference type="EMBL" id="MDT0338479.1"/>
    </source>
</evidence>
<gene>
    <name evidence="2" type="ORF">RJN63_16690</name>
</gene>
<sequence>MWTVTCPSCQKFVEFHSLASTMAVCVYCRAVVDRRNQKTRGVSRMPALAKGAGPLPIGRTGCFEGRAFSIVGQRQWRAGARAWNQWWLMMQGDSLEWRLLEAGGRYAIVSRVDLEQALPRFEQLKPRMRVKLFDRSWVVSAVRDVACSGGEGEWAMARSARQRARMVDLEAGDGVLMLDYSLGDTPVLYLGKRMALEALISLPEPAAQQEPVPSHGVATHPSSEDIELSPMGSAHTSVVCYLVMSLGFYWASDFIWSMRQTWVFLLTLAAVYLPARLLKAMGEKGQAQSVLRGYALYAVIVTCVALAHQMIQAEEEDYSVSSGSSWGGSAGHK</sequence>
<feature type="transmembrane region" description="Helical" evidence="1">
    <location>
        <begin position="290"/>
        <end position="311"/>
    </location>
</feature>
<proteinExistence type="predicted"/>
<evidence type="ECO:0008006" key="3">
    <source>
        <dbReference type="Google" id="ProtNLM"/>
    </source>
</evidence>
<feature type="transmembrane region" description="Helical" evidence="1">
    <location>
        <begin position="238"/>
        <end position="256"/>
    </location>
</feature>
<organism evidence="2">
    <name type="scientific">Herbaspirillum huttiense subsp. nephrolepidis</name>
    <dbReference type="NCBI Taxonomy" id="3075126"/>
    <lineage>
        <taxon>Bacteria</taxon>
        <taxon>Pseudomonadati</taxon>
        <taxon>Pseudomonadota</taxon>
        <taxon>Betaproteobacteria</taxon>
        <taxon>Burkholderiales</taxon>
        <taxon>Oxalobacteraceae</taxon>
        <taxon>Herbaspirillum</taxon>
    </lineage>
</organism>
<keyword evidence="1" id="KW-0812">Transmembrane</keyword>
<dbReference type="AlphaFoldDB" id="A0AAE4K5F9"/>
<reference evidence="2" key="1">
    <citation type="submission" date="2023-02" db="EMBL/GenBank/DDBJ databases">
        <title>Description of Herbaspirillum huttiense subsp. nephrolepsisexaltata and Herbaspirillum huttiense subsp. lycopersicon.</title>
        <authorList>
            <person name="Poudel M."/>
            <person name="Sharma A."/>
            <person name="Goss E."/>
            <person name="Tapia J.H."/>
            <person name="Harmon C.M."/>
            <person name="Jones J.B."/>
        </authorList>
    </citation>
    <scope>NUCLEOTIDE SEQUENCE</scope>
    <source>
        <strain evidence="2">NC40101</strain>
    </source>
</reference>
<evidence type="ECO:0000256" key="1">
    <source>
        <dbReference type="SAM" id="Phobius"/>
    </source>
</evidence>
<dbReference type="RefSeq" id="WP_310835808.1">
    <property type="nucleotide sequence ID" value="NZ_JAVLSM010000002.1"/>
</dbReference>